<sequence>MAAAKTETEDGPCCPICLEQLNIPRQLPCAHSFCEKCLQSHITTEAAKHEKLGYVKCPVCRNSAIPPIKDRPSSEWALLFPISRVLQSFLPAKMKVNRLCDASKTEGDDVPAEGFCVFCKEAMCGDCLKLHRRQKISRDHTIISAEELDCNPENFMKFAEGFTCSQHQGEDIKYYCKDHNIPCCSTCFFNGHKNCAKVIDLKNELPSLLCECKPDKIIDDMNKIENHLKTFMDTNEDFINNLEPHINKMIDQIRDVRKKINSLIDELEKNVKTEGIRIYKEIVLKKQEENHQCLSLFHSVRNSHYLFETVQKHGSSLQMFLMVEKMKSQLQSYYNLVEENYEKTDTITVEVQFSSTIQSILSDSLSQLGKVVTTTSSITLPLTCSKRPTKDCSVEREGVIDLKVLTEDTPWYTGLTFLPGDRVMLADNNSSKCILLSSSYQFITSHTLTDKPWNICVLDDQRMAVSLYNQNKIQILYVIGDTIRPVRMITTKYNCNGIAAAGKGEMVVNGYCGNRKSQWSLINMRGDVKCTHQYDSPYTNYFNYIALNNMKTRVYVSVYTKHSLLCFDMDGRKLFTYSHDNLRLPSGIAVDRYDNIYILGYMSDNIHQLSPDGSLIQVVNTGVPKYPSVICILQRKDVLIITNNSDVRKLHIYHLK</sequence>
<keyword evidence="2 4" id="KW-0863">Zinc-finger</keyword>
<dbReference type="InterPro" id="IPR013083">
    <property type="entry name" value="Znf_RING/FYVE/PHD"/>
</dbReference>
<comment type="caution">
    <text evidence="6">The sequence shown here is derived from an EMBL/GenBank/DDBJ whole genome shotgun (WGS) entry which is preliminary data.</text>
</comment>
<dbReference type="InterPro" id="IPR017907">
    <property type="entry name" value="Znf_RING_CS"/>
</dbReference>
<dbReference type="SUPFAM" id="SSF57850">
    <property type="entry name" value="RING/U-box"/>
    <property type="match status" value="1"/>
</dbReference>
<evidence type="ECO:0000256" key="3">
    <source>
        <dbReference type="ARBA" id="ARBA00022833"/>
    </source>
</evidence>
<feature type="domain" description="RING-type" evidence="5">
    <location>
        <begin position="14"/>
        <end position="61"/>
    </location>
</feature>
<dbReference type="InterPro" id="IPR011042">
    <property type="entry name" value="6-blade_b-propeller_TolB-like"/>
</dbReference>
<dbReference type="AlphaFoldDB" id="A0ABD3XZ02"/>
<dbReference type="Gene3D" id="3.30.40.10">
    <property type="entry name" value="Zinc/RING finger domain, C3HC4 (zinc finger)"/>
    <property type="match status" value="1"/>
</dbReference>
<dbReference type="Proteomes" id="UP001634394">
    <property type="component" value="Unassembled WGS sequence"/>
</dbReference>
<organism evidence="6 7">
    <name type="scientific">Sinanodonta woodiana</name>
    <name type="common">Chinese pond mussel</name>
    <name type="synonym">Anodonta woodiana</name>
    <dbReference type="NCBI Taxonomy" id="1069815"/>
    <lineage>
        <taxon>Eukaryota</taxon>
        <taxon>Metazoa</taxon>
        <taxon>Spiralia</taxon>
        <taxon>Lophotrochozoa</taxon>
        <taxon>Mollusca</taxon>
        <taxon>Bivalvia</taxon>
        <taxon>Autobranchia</taxon>
        <taxon>Heteroconchia</taxon>
        <taxon>Palaeoheterodonta</taxon>
        <taxon>Unionida</taxon>
        <taxon>Unionoidea</taxon>
        <taxon>Unionidae</taxon>
        <taxon>Unioninae</taxon>
        <taxon>Sinanodonta</taxon>
    </lineage>
</organism>
<dbReference type="PANTHER" id="PTHR25462:SF296">
    <property type="entry name" value="MEIOTIC P26, ISOFORM F"/>
    <property type="match status" value="1"/>
</dbReference>
<gene>
    <name evidence="6" type="ORF">ACJMK2_003702</name>
</gene>
<evidence type="ECO:0000256" key="1">
    <source>
        <dbReference type="ARBA" id="ARBA00022723"/>
    </source>
</evidence>
<dbReference type="SMART" id="SM00184">
    <property type="entry name" value="RING"/>
    <property type="match status" value="1"/>
</dbReference>
<evidence type="ECO:0000313" key="6">
    <source>
        <dbReference type="EMBL" id="KAL3891440.1"/>
    </source>
</evidence>
<reference evidence="6 7" key="1">
    <citation type="submission" date="2024-11" db="EMBL/GenBank/DDBJ databases">
        <title>Chromosome-level genome assembly of the freshwater bivalve Anodonta woodiana.</title>
        <authorList>
            <person name="Chen X."/>
        </authorList>
    </citation>
    <scope>NUCLEOTIDE SEQUENCE [LARGE SCALE GENOMIC DNA]</scope>
    <source>
        <strain evidence="6">MN2024</strain>
        <tissue evidence="6">Gills</tissue>
    </source>
</reference>
<evidence type="ECO:0000256" key="4">
    <source>
        <dbReference type="PROSITE-ProRule" id="PRU00175"/>
    </source>
</evidence>
<dbReference type="Pfam" id="PF13445">
    <property type="entry name" value="zf-RING_UBOX"/>
    <property type="match status" value="1"/>
</dbReference>
<dbReference type="InterPro" id="IPR047153">
    <property type="entry name" value="TRIM45/56/19-like"/>
</dbReference>
<dbReference type="PROSITE" id="PS00518">
    <property type="entry name" value="ZF_RING_1"/>
    <property type="match status" value="1"/>
</dbReference>
<dbReference type="PROSITE" id="PS50089">
    <property type="entry name" value="ZF_RING_2"/>
    <property type="match status" value="1"/>
</dbReference>
<keyword evidence="1" id="KW-0479">Metal-binding</keyword>
<dbReference type="Gene3D" id="2.120.10.30">
    <property type="entry name" value="TolB, C-terminal domain"/>
    <property type="match status" value="1"/>
</dbReference>
<dbReference type="InterPro" id="IPR027370">
    <property type="entry name" value="Znf-RING_euk"/>
</dbReference>
<evidence type="ECO:0000259" key="5">
    <source>
        <dbReference type="PROSITE" id="PS50089"/>
    </source>
</evidence>
<evidence type="ECO:0000313" key="7">
    <source>
        <dbReference type="Proteomes" id="UP001634394"/>
    </source>
</evidence>
<dbReference type="GO" id="GO:0008270">
    <property type="term" value="F:zinc ion binding"/>
    <property type="evidence" value="ECO:0007669"/>
    <property type="project" value="UniProtKB-KW"/>
</dbReference>
<protein>
    <recommendedName>
        <fullName evidence="5">RING-type domain-containing protein</fullName>
    </recommendedName>
</protein>
<dbReference type="PANTHER" id="PTHR25462">
    <property type="entry name" value="BONUS, ISOFORM C-RELATED"/>
    <property type="match status" value="1"/>
</dbReference>
<dbReference type="EMBL" id="JBJQND010000001">
    <property type="protein sequence ID" value="KAL3891440.1"/>
    <property type="molecule type" value="Genomic_DNA"/>
</dbReference>
<keyword evidence="7" id="KW-1185">Reference proteome</keyword>
<keyword evidence="3" id="KW-0862">Zinc</keyword>
<dbReference type="SUPFAM" id="SSF57845">
    <property type="entry name" value="B-box zinc-binding domain"/>
    <property type="match status" value="1"/>
</dbReference>
<dbReference type="SUPFAM" id="SSF101898">
    <property type="entry name" value="NHL repeat"/>
    <property type="match status" value="1"/>
</dbReference>
<evidence type="ECO:0000256" key="2">
    <source>
        <dbReference type="ARBA" id="ARBA00022771"/>
    </source>
</evidence>
<name>A0ABD3XZ02_SINWO</name>
<accession>A0ABD3XZ02</accession>
<proteinExistence type="predicted"/>
<dbReference type="InterPro" id="IPR001841">
    <property type="entry name" value="Znf_RING"/>
</dbReference>
<dbReference type="Gene3D" id="3.30.160.60">
    <property type="entry name" value="Classic Zinc Finger"/>
    <property type="match status" value="1"/>
</dbReference>